<name>A0A8H6RR69_9PEZI</name>
<dbReference type="EMBL" id="JABCIY010000038">
    <property type="protein sequence ID" value="KAF7195709.1"/>
    <property type="molecule type" value="Genomic_DNA"/>
</dbReference>
<evidence type="ECO:0000313" key="2">
    <source>
        <dbReference type="Proteomes" id="UP000660729"/>
    </source>
</evidence>
<reference evidence="1" key="1">
    <citation type="submission" date="2020-04" db="EMBL/GenBank/DDBJ databases">
        <title>Draft genome resource of the tomato pathogen Pseudocercospora fuligena.</title>
        <authorList>
            <person name="Zaccaron A."/>
        </authorList>
    </citation>
    <scope>NUCLEOTIDE SEQUENCE</scope>
    <source>
        <strain evidence="1">PF001</strain>
    </source>
</reference>
<comment type="caution">
    <text evidence="1">The sequence shown here is derived from an EMBL/GenBank/DDBJ whole genome shotgun (WGS) entry which is preliminary data.</text>
</comment>
<proteinExistence type="predicted"/>
<accession>A0A8H6RR69</accession>
<dbReference type="AlphaFoldDB" id="A0A8H6RR69"/>
<gene>
    <name evidence="1" type="ORF">HII31_03027</name>
</gene>
<organism evidence="1 2">
    <name type="scientific">Pseudocercospora fuligena</name>
    <dbReference type="NCBI Taxonomy" id="685502"/>
    <lineage>
        <taxon>Eukaryota</taxon>
        <taxon>Fungi</taxon>
        <taxon>Dikarya</taxon>
        <taxon>Ascomycota</taxon>
        <taxon>Pezizomycotina</taxon>
        <taxon>Dothideomycetes</taxon>
        <taxon>Dothideomycetidae</taxon>
        <taxon>Mycosphaerellales</taxon>
        <taxon>Mycosphaerellaceae</taxon>
        <taxon>Pseudocercospora</taxon>
    </lineage>
</organism>
<protein>
    <submittedName>
        <fullName evidence="1">Uncharacterized protein</fullName>
    </submittedName>
</protein>
<sequence length="416" mass="47481">MVRSHWLLLKPDAFLSRYNAKRALEMVKTEDQATPPIYRSIILDIYIFHDNHLQLFKKYGVVGTNATRLVCPHAKLTSSDRQLSIRDTVIKMLANALGSSTFADLQFVDFGQEDPLITGERIFRYSAHERAIGNETEYGQLDVAVLLSSGIKADQRSLAPIQIGNREEQSPKYLPALTVGQSDMTGKLKSLASYLGDNVEYPILNKIWTRYSDYDKAQVSQQMGNDKLRFARLATNSLTAVLLAKQQEPLVLPKPIHGLIAYCSDIWEAGLFFLLLNPVDWAMKIKRDADDFCHEFNGDFVDFTVVGDFSDSTLQIYRAIPAIEPEIMDIKYMSLTEVDKAPNFMTMLSGTRNGRFRIRYIEANDTTVFDSRTRTALKVKFEEDLEDGWKSPPRDNSPPKWIQMQQKDYMVLSKYE</sequence>
<evidence type="ECO:0000313" key="1">
    <source>
        <dbReference type="EMBL" id="KAF7195709.1"/>
    </source>
</evidence>
<dbReference type="Proteomes" id="UP000660729">
    <property type="component" value="Unassembled WGS sequence"/>
</dbReference>
<keyword evidence="2" id="KW-1185">Reference proteome</keyword>
<dbReference type="OrthoDB" id="3640264at2759"/>